<feature type="domain" description="Fibronectin type-III" evidence="5">
    <location>
        <begin position="1466"/>
        <end position="1557"/>
    </location>
</feature>
<dbReference type="Proteomes" id="UP001589667">
    <property type="component" value="Unassembled WGS sequence"/>
</dbReference>
<dbReference type="NCBIfam" id="NF012211">
    <property type="entry name" value="tand_rpt_95"/>
    <property type="match status" value="2"/>
</dbReference>
<dbReference type="InterPro" id="IPR003961">
    <property type="entry name" value="FN3_dom"/>
</dbReference>
<evidence type="ECO:0000256" key="1">
    <source>
        <dbReference type="ARBA" id="ARBA00023157"/>
    </source>
</evidence>
<dbReference type="InterPro" id="IPR013783">
    <property type="entry name" value="Ig-like_fold"/>
</dbReference>
<organism evidence="6 7">
    <name type="scientific">Agromyces lapidis</name>
    <dbReference type="NCBI Taxonomy" id="279574"/>
    <lineage>
        <taxon>Bacteria</taxon>
        <taxon>Bacillati</taxon>
        <taxon>Actinomycetota</taxon>
        <taxon>Actinomycetes</taxon>
        <taxon>Micrococcales</taxon>
        <taxon>Microbacteriaceae</taxon>
        <taxon>Agromyces</taxon>
    </lineage>
</organism>
<dbReference type="SUPFAM" id="SSF63829">
    <property type="entry name" value="Calcium-dependent phosphotriesterase"/>
    <property type="match status" value="1"/>
</dbReference>
<reference evidence="6 7" key="1">
    <citation type="submission" date="2024-09" db="EMBL/GenBank/DDBJ databases">
        <authorList>
            <person name="Sun Q."/>
            <person name="Mori K."/>
        </authorList>
    </citation>
    <scope>NUCLEOTIDE SEQUENCE [LARGE SCALE GENOMIC DNA]</scope>
    <source>
        <strain evidence="6 7">JCM 14321</strain>
    </source>
</reference>
<dbReference type="Pfam" id="PF17963">
    <property type="entry name" value="Big_9"/>
    <property type="match status" value="6"/>
</dbReference>
<proteinExistence type="predicted"/>
<dbReference type="EMBL" id="JBHMBL010000001">
    <property type="protein sequence ID" value="MFB9642211.1"/>
    <property type="molecule type" value="Genomic_DNA"/>
</dbReference>
<gene>
    <name evidence="6" type="ORF">ACFFQV_07915</name>
</gene>
<feature type="compositionally biased region" description="Acidic residues" evidence="4">
    <location>
        <begin position="352"/>
        <end position="364"/>
    </location>
</feature>
<dbReference type="PANTHER" id="PTHR44170">
    <property type="entry name" value="PROTEIN SIDEKICK"/>
    <property type="match status" value="1"/>
</dbReference>
<dbReference type="SUPFAM" id="SSF49265">
    <property type="entry name" value="Fibronectin type III"/>
    <property type="match status" value="1"/>
</dbReference>
<protein>
    <submittedName>
        <fullName evidence="6">Ig-like domain-containing protein</fullName>
    </submittedName>
</protein>
<keyword evidence="3" id="KW-0624">Polysaccharide degradation</keyword>
<feature type="region of interest" description="Disordered" evidence="4">
    <location>
        <begin position="350"/>
        <end position="370"/>
    </location>
</feature>
<evidence type="ECO:0000313" key="6">
    <source>
        <dbReference type="EMBL" id="MFB9642211.1"/>
    </source>
</evidence>
<evidence type="ECO:0000256" key="3">
    <source>
        <dbReference type="ARBA" id="ARBA00023326"/>
    </source>
</evidence>
<keyword evidence="7" id="KW-1185">Reference proteome</keyword>
<evidence type="ECO:0000256" key="2">
    <source>
        <dbReference type="ARBA" id="ARBA00023295"/>
    </source>
</evidence>
<dbReference type="Gene3D" id="2.60.40.10">
    <property type="entry name" value="Immunoglobulins"/>
    <property type="match status" value="2"/>
</dbReference>
<feature type="domain" description="Fibronectin type-III" evidence="5">
    <location>
        <begin position="1559"/>
        <end position="1646"/>
    </location>
</feature>
<keyword evidence="3" id="KW-0119">Carbohydrate metabolism</keyword>
<dbReference type="PANTHER" id="PTHR44170:SF56">
    <property type="entry name" value="FIBRONECTIN TYPE-III DOMAIN-CONTAINING PROTEIN"/>
    <property type="match status" value="1"/>
</dbReference>
<keyword evidence="1" id="KW-1015">Disulfide bond</keyword>
<sequence length="1737" mass="181364">MASIAAIALLAAIPFGIAVLHDGFPVTDVDLDARTVWVTNGDALLAGRLSKPIAELDGAVNTASRSTEVYQHGDDVFLYDGEAGAIERVDPSFTTLVERTELPPGSSVAYGGDFLAVASPEGEVWILDAAAPLAFDPGSAPPIVEAGTGAQLAVTGEGTVFVSSPREGALFRIGAGAAASERTELPELGEHRLAAVGEHAVVLDLERNRLITDRATVELPAAALELQQSGPDDAAALVATGTGLLEVPLAGGEVRRIDVGITGELTDPDDVSAPVRVDGCAHGAWAGAGRYAVACGDGEARTVELDRVTHNVELEFRVNRSVIALNDLTSGNAWLLDSELRLVDDWEQATPPEDEETEDGDEESQTQSFEDTLAERTEENRAPLARDDVFGVRPGVTTIIPVLDNDSDPDGDVLTIASTGEVPGSRGVLETIDGGRALQFTPADGMQGSVSFRYSASDGRPGGVAEAQVDLAVRPLEQNTAPASLRNTAISVEQGQRASYNVLRDWRDPDGDAVFLVSATPKGDDAVSFAPDGELTFTHTSGELGEKEIAFVVSDGVDQSTGTLAIEVKPHGELHPVGTPDFATTFTGETVLIEPLANDQSPGGEPLALLGLDEVPDDAEVVPNLERGTIGFTAAAAGSYTVLYQLGAGSSSSVGLIRVDVEERPAEPLAPIAVTDLAYLRAGEPVSVPVLANDVSPSGDVLAVQAVDTQEVEGRLTVEVLTNAVVRITPSSALTEQLQLEVTISDGRESTTSGLTVVPVPPLVKHQPPIAVDDEVRVRAGDIVTVPVLDNDSHPDHAPLAVEPELVDDASAGGLAFVSGNTVRYQAPDEPGVYSVDYRLTDPSRETAVASVRFTVVGRGAENAAPSARPLTTRTFADSSVKVDVPLDGLDPDGDSVALRGVTSTPKLGRIVATDTGSIEYESYPGMSGTDSFQYEVEDALGERATGTIRVGVIPRAGTDSPPNAVDDTVEILPRRVASVPVWRNDSDPNGYRLEVDEELVEVDEGIEAEVDDDRVVVEAPDEEGAFTIRYRIDNGHGGVDTAFLQVLVTEDARPVPPSSVDQFVAVEDVVDGRAADVDVLEGAENPGGRVGDLVVSLEGRGTDAAELLPDGEVRVRAGDARRAIAYRLTNEVDGLSTTSFIIVPPAPDGASEARPAPPYLAELPPQQTSLDTPIEWSIHDLVVVPSGHPPLVLSASATNGDGSEVKVDGETLRFTPAKGYRGPASVSFAVTDGTSESDPDGVSALLTIPVTVGDPDLADVAPTFTAQTVTIEAGEEPLTIDLRDSASHPNPELADRIAFGGLSGSTSEVKAGLAGSELTVMAPRGVQPGTTATLEFDVSLGEFVVPGEVVVVVASSTRPPARTADDPNDAEQRTFRPSQTIELDVLANDFNPFAAEGEPLRVVGAVLDRSGVGESADIAFTDDTVTIRTGPGATGTLSAVYTVQDATRDRTRQVQGRVVLSIVDVPDRPRAPGASEGDGLATVTVESTASNNSPILDYTISWPGGQLTVPREGSYTVSGLRNGTDYAFRVTARNAVGSSTPSPESVAVRPYGVPGAPASASLSATTNGTGDMTLSWSPPANDGGRGIGEYRWRQVGAGNSSSTTATAVNFRMGVGTQYTFEVQACNARGCGGWTRSNPATPTAPPPWTPTHYSTTITQSTCPEPGSAYPDGPWNGDSGCSFKPQGALAPGTVIDAWCYSQRNGEHWLYFTSESGAYDGWFVSAADTSRPGRSLPDC</sequence>
<dbReference type="RefSeq" id="WP_157423962.1">
    <property type="nucleotide sequence ID" value="NZ_BAAANI010000001.1"/>
</dbReference>
<dbReference type="InterPro" id="IPR036116">
    <property type="entry name" value="FN3_sf"/>
</dbReference>
<keyword evidence="2" id="KW-0326">Glycosidase</keyword>
<comment type="caution">
    <text evidence="6">The sequence shown here is derived from an EMBL/GenBank/DDBJ whole genome shotgun (WGS) entry which is preliminary data.</text>
</comment>
<dbReference type="Pfam" id="PF00041">
    <property type="entry name" value="fn3"/>
    <property type="match status" value="1"/>
</dbReference>
<accession>A0ABV5SRU4</accession>
<dbReference type="Gene3D" id="2.60.40.2810">
    <property type="match status" value="2"/>
</dbReference>
<evidence type="ECO:0000256" key="4">
    <source>
        <dbReference type="SAM" id="MobiDB-lite"/>
    </source>
</evidence>
<evidence type="ECO:0000259" key="5">
    <source>
        <dbReference type="PROSITE" id="PS50853"/>
    </source>
</evidence>
<evidence type="ECO:0000313" key="7">
    <source>
        <dbReference type="Proteomes" id="UP001589667"/>
    </source>
</evidence>
<keyword evidence="2" id="KW-0378">Hydrolase</keyword>
<name>A0ABV5SRU4_9MICO</name>
<dbReference type="SMART" id="SM00060">
    <property type="entry name" value="FN3"/>
    <property type="match status" value="2"/>
</dbReference>
<dbReference type="CDD" id="cd00063">
    <property type="entry name" value="FN3"/>
    <property type="match status" value="2"/>
</dbReference>
<dbReference type="PROSITE" id="PS50853">
    <property type="entry name" value="FN3"/>
    <property type="match status" value="2"/>
</dbReference>